<dbReference type="InterPro" id="IPR003719">
    <property type="entry name" value="Phenazine_PhzF-like"/>
</dbReference>
<dbReference type="PANTHER" id="PTHR13774:SF32">
    <property type="entry name" value="ANTISENSE-ENHANCING SEQUENCE 1"/>
    <property type="match status" value="1"/>
</dbReference>
<dbReference type="Proteomes" id="UP001498421">
    <property type="component" value="Unassembled WGS sequence"/>
</dbReference>
<dbReference type="Gene3D" id="3.10.310.10">
    <property type="entry name" value="Diaminopimelate Epimerase, Chain A, domain 1"/>
    <property type="match status" value="2"/>
</dbReference>
<protein>
    <recommendedName>
        <fullName evidence="3">PhzF family phenazine biosynthesis protein</fullName>
    </recommendedName>
</protein>
<dbReference type="SUPFAM" id="SSF54506">
    <property type="entry name" value="Diaminopimelate epimerase-like"/>
    <property type="match status" value="2"/>
</dbReference>
<dbReference type="EMBL" id="JAZAVK010000077">
    <property type="protein sequence ID" value="KAK7425698.1"/>
    <property type="molecule type" value="Genomic_DNA"/>
</dbReference>
<keyword evidence="2" id="KW-1185">Reference proteome</keyword>
<evidence type="ECO:0008006" key="3">
    <source>
        <dbReference type="Google" id="ProtNLM"/>
    </source>
</evidence>
<organism evidence="1 2">
    <name type="scientific">Neonectria magnoliae</name>
    <dbReference type="NCBI Taxonomy" id="2732573"/>
    <lineage>
        <taxon>Eukaryota</taxon>
        <taxon>Fungi</taxon>
        <taxon>Dikarya</taxon>
        <taxon>Ascomycota</taxon>
        <taxon>Pezizomycotina</taxon>
        <taxon>Sordariomycetes</taxon>
        <taxon>Hypocreomycetidae</taxon>
        <taxon>Hypocreales</taxon>
        <taxon>Nectriaceae</taxon>
        <taxon>Neonectria</taxon>
    </lineage>
</organism>
<comment type="caution">
    <text evidence="1">The sequence shown here is derived from an EMBL/GenBank/DDBJ whole genome shotgun (WGS) entry which is preliminary data.</text>
</comment>
<dbReference type="PANTHER" id="PTHR13774">
    <property type="entry name" value="PHENAZINE BIOSYNTHESIS PROTEIN"/>
    <property type="match status" value="1"/>
</dbReference>
<evidence type="ECO:0000313" key="1">
    <source>
        <dbReference type="EMBL" id="KAK7425698.1"/>
    </source>
</evidence>
<name>A0ABR1HWY0_9HYPO</name>
<dbReference type="Pfam" id="PF02567">
    <property type="entry name" value="PhzC-PhzF"/>
    <property type="match status" value="1"/>
</dbReference>
<gene>
    <name evidence="1" type="ORF">QQZ08_007797</name>
</gene>
<accession>A0ABR1HWY0</accession>
<evidence type="ECO:0000313" key="2">
    <source>
        <dbReference type="Proteomes" id="UP001498421"/>
    </source>
</evidence>
<reference evidence="1 2" key="1">
    <citation type="journal article" date="2025" name="Microbiol. Resour. Announc.">
        <title>Draft genome sequences for Neonectria magnoliae and Neonectria punicea, canker pathogens of Liriodendron tulipifera and Acer saccharum in West Virginia.</title>
        <authorList>
            <person name="Petronek H.M."/>
            <person name="Kasson M.T."/>
            <person name="Metheny A.M."/>
            <person name="Stauder C.M."/>
            <person name="Lovett B."/>
            <person name="Lynch S.C."/>
            <person name="Garnas J.R."/>
            <person name="Kasson L.R."/>
            <person name="Stajich J.E."/>
        </authorList>
    </citation>
    <scope>NUCLEOTIDE SEQUENCE [LARGE SCALE GENOMIC DNA]</scope>
    <source>
        <strain evidence="1 2">NRRL 64651</strain>
    </source>
</reference>
<sequence>MQMIAHEFNFFETAFLHAQNPAGSFPINVFTPANEMDFAGHPVIGAGHTLFRSLLPDVSPGPGTALTIVTKAGSAPVRWGAHLALQSGDKNGEYRFVLDQGSEIGRDSNMTVDVVLNEHGTAVVSILLSGQAAPVTEGVLSLPE</sequence>
<proteinExistence type="predicted"/>